<dbReference type="EMBL" id="PCRZ01000045">
    <property type="protein sequence ID" value="PIP29727.1"/>
    <property type="molecule type" value="Genomic_DNA"/>
</dbReference>
<comment type="caution">
    <text evidence="1">The sequence shown here is derived from an EMBL/GenBank/DDBJ whole genome shotgun (WGS) entry which is preliminary data.</text>
</comment>
<dbReference type="AlphaFoldDB" id="A0A2G9Z997"/>
<evidence type="ECO:0000313" key="2">
    <source>
        <dbReference type="Proteomes" id="UP000228812"/>
    </source>
</evidence>
<name>A0A2G9Z997_9BACT</name>
<protein>
    <submittedName>
        <fullName evidence="1">Uncharacterized protein</fullName>
    </submittedName>
</protein>
<accession>A0A2G9Z997</accession>
<gene>
    <name evidence="1" type="ORF">COX26_02620</name>
</gene>
<reference evidence="1 2" key="1">
    <citation type="submission" date="2017-09" db="EMBL/GenBank/DDBJ databases">
        <title>Depth-based differentiation of microbial function through sediment-hosted aquifers and enrichment of novel symbionts in the deep terrestrial subsurface.</title>
        <authorList>
            <person name="Probst A.J."/>
            <person name="Ladd B."/>
            <person name="Jarett J.K."/>
            <person name="Geller-Mcgrath D.E."/>
            <person name="Sieber C.M."/>
            <person name="Emerson J.B."/>
            <person name="Anantharaman K."/>
            <person name="Thomas B.C."/>
            <person name="Malmstrom R."/>
            <person name="Stieglmeier M."/>
            <person name="Klingl A."/>
            <person name="Woyke T."/>
            <person name="Ryan C.M."/>
            <person name="Banfield J.F."/>
        </authorList>
    </citation>
    <scope>NUCLEOTIDE SEQUENCE [LARGE SCALE GENOMIC DNA]</scope>
    <source>
        <strain evidence="1">CG23_combo_of_CG06-09_8_20_14_all_54_14</strain>
    </source>
</reference>
<proteinExistence type="predicted"/>
<evidence type="ECO:0000313" key="1">
    <source>
        <dbReference type="EMBL" id="PIP29727.1"/>
    </source>
</evidence>
<organism evidence="1 2">
    <name type="scientific">Candidatus Jorgensenbacteria bacterium CG23_combo_of_CG06-09_8_20_14_all_54_14</name>
    <dbReference type="NCBI Taxonomy" id="1974595"/>
    <lineage>
        <taxon>Bacteria</taxon>
        <taxon>Candidatus Joergenseniibacteriota</taxon>
    </lineage>
</organism>
<dbReference type="Proteomes" id="UP000228812">
    <property type="component" value="Unassembled WGS sequence"/>
</dbReference>
<sequence length="240" mass="28851">MKRTIYPKIKLAADAKRDAQLGVNFLKFTTHGKDKEKFLRMFFPDELINVINGKASARMRDKLIRAYALRVHKGNRKEIAEGVLRARKEWASAEKKFFRLADRIFNHRPWPNGNYRGFVTVFYAYPRDIQRKVFYFPYNHHLQRFANKTIAHEMLHFMFFDYVEERYGLKEHARIPGKPRNYLWQVSEAFNTAIQLWKPYRKVFQFGSHPHPGTEKLAARMIPHWAREQNIDKFLDRYLL</sequence>